<accession>A0AAD7HFF3</accession>
<dbReference type="Proteomes" id="UP001215598">
    <property type="component" value="Unassembled WGS sequence"/>
</dbReference>
<name>A0AAD7HFF3_9AGAR</name>
<evidence type="ECO:0000313" key="2">
    <source>
        <dbReference type="EMBL" id="KAJ7719563.1"/>
    </source>
</evidence>
<feature type="region of interest" description="Disordered" evidence="1">
    <location>
        <begin position="60"/>
        <end position="88"/>
    </location>
</feature>
<reference evidence="2" key="1">
    <citation type="submission" date="2023-03" db="EMBL/GenBank/DDBJ databases">
        <title>Massive genome expansion in bonnet fungi (Mycena s.s.) driven by repeated elements and novel gene families across ecological guilds.</title>
        <authorList>
            <consortium name="Lawrence Berkeley National Laboratory"/>
            <person name="Harder C.B."/>
            <person name="Miyauchi S."/>
            <person name="Viragh M."/>
            <person name="Kuo A."/>
            <person name="Thoen E."/>
            <person name="Andreopoulos B."/>
            <person name="Lu D."/>
            <person name="Skrede I."/>
            <person name="Drula E."/>
            <person name="Henrissat B."/>
            <person name="Morin E."/>
            <person name="Kohler A."/>
            <person name="Barry K."/>
            <person name="LaButti K."/>
            <person name="Morin E."/>
            <person name="Salamov A."/>
            <person name="Lipzen A."/>
            <person name="Mereny Z."/>
            <person name="Hegedus B."/>
            <person name="Baldrian P."/>
            <person name="Stursova M."/>
            <person name="Weitz H."/>
            <person name="Taylor A."/>
            <person name="Grigoriev I.V."/>
            <person name="Nagy L.G."/>
            <person name="Martin F."/>
            <person name="Kauserud H."/>
        </authorList>
    </citation>
    <scope>NUCLEOTIDE SEQUENCE</scope>
    <source>
        <strain evidence="2">CBHHK182m</strain>
    </source>
</reference>
<evidence type="ECO:0000313" key="3">
    <source>
        <dbReference type="Proteomes" id="UP001215598"/>
    </source>
</evidence>
<organism evidence="2 3">
    <name type="scientific">Mycena metata</name>
    <dbReference type="NCBI Taxonomy" id="1033252"/>
    <lineage>
        <taxon>Eukaryota</taxon>
        <taxon>Fungi</taxon>
        <taxon>Dikarya</taxon>
        <taxon>Basidiomycota</taxon>
        <taxon>Agaricomycotina</taxon>
        <taxon>Agaricomycetes</taxon>
        <taxon>Agaricomycetidae</taxon>
        <taxon>Agaricales</taxon>
        <taxon>Marasmiineae</taxon>
        <taxon>Mycenaceae</taxon>
        <taxon>Mycena</taxon>
    </lineage>
</organism>
<sequence length="879" mass="97926">MRIRTKNIRIKSAAGRAMQRVLEYRESKRQRCRVRGRLQFAPRPDLLQQTLIEKITSNGFGQATKYGDSSTRELKVGGGSERSGDYVEDSQWGGRWQVKIIRRKAEPRDPQYGPDANLRKDKESRLVALEGGWPTWDSESTVRGGSVVVPDKENVTRGSYANSCSVSLQTHTELPRKKPNQNQTQKKQAAPPVATGLFVVDKWWIFNVSTAPLCCYPFKKQKTLWRRLPTWLGPGSRAERWGCVNRDTVELRLVVVWQFTAAFIDANPVIFANTGWVHPGQLRTFLASKSLAVSVKTEVPDASSVKPEPSVILLPPRLRQPVVPFRTRNLVEGGTDIIEILSSDDESEVETSPRAALASSDPPEPSSGLPTPAPPSPAPFDSSDPPQHLELSDNEPEGSAPMALSETEWYNPDIISRVIIGPAEINRQNKVGRVEYLTEIPSYFPVFREPTAIVIDMRHEKFNFYDTDGVLLEPDTLILDQNQESWSTSSGGGDHHPTCLLFNGTKVKCRRARHTCNGCYRCSELDPSLVNVTRFEIDTSTRAKVISAEVVTRLAEGDTPEKLVAAFHRVVMSRKCKARDHIGAPCDGHPKMIRRINGSLRKAHFIGCSSWSRTWRDHPADSIPDNIDETLLAELMSPQGAFTSGSTTAECSRIGSSRVGERQPFCAHIHLKDGKSVRGQMLHHPCKTYMTIYVPLDSSLRMACVTFNPAKPHTHPMGPMTKITLDVKEAYRKCVRAAGVLGTTVQRVDDAPTTLLLLNGQSPAMYHPSLHRKRLKQGLIRDEKLKISPEGLGVAAIYARHVRDLKLPPEERYVQNVIIWAIYCPKIWVNLTTFGWQLTSSEFTSLRYGLHVALGIDGTSANTSVPEFTGNGCLNLLSP</sequence>
<keyword evidence="3" id="KW-1185">Reference proteome</keyword>
<protein>
    <submittedName>
        <fullName evidence="2">Uncharacterized protein</fullName>
    </submittedName>
</protein>
<evidence type="ECO:0000256" key="1">
    <source>
        <dbReference type="SAM" id="MobiDB-lite"/>
    </source>
</evidence>
<proteinExistence type="predicted"/>
<gene>
    <name evidence="2" type="ORF">B0H16DRAFT_1795087</name>
</gene>
<dbReference type="AlphaFoldDB" id="A0AAD7HFF3"/>
<dbReference type="EMBL" id="JARKIB010000250">
    <property type="protein sequence ID" value="KAJ7719563.1"/>
    <property type="molecule type" value="Genomic_DNA"/>
</dbReference>
<comment type="caution">
    <text evidence="2">The sequence shown here is derived from an EMBL/GenBank/DDBJ whole genome shotgun (WGS) entry which is preliminary data.</text>
</comment>
<feature type="region of interest" description="Disordered" evidence="1">
    <location>
        <begin position="341"/>
        <end position="401"/>
    </location>
</feature>